<organism evidence="14 15">
    <name type="scientific">Panacagrimonas perspica</name>
    <dbReference type="NCBI Taxonomy" id="381431"/>
    <lineage>
        <taxon>Bacteria</taxon>
        <taxon>Pseudomonadati</taxon>
        <taxon>Pseudomonadota</taxon>
        <taxon>Gammaproteobacteria</taxon>
        <taxon>Nevskiales</taxon>
        <taxon>Nevskiaceae</taxon>
        <taxon>Panacagrimonas</taxon>
    </lineage>
</organism>
<evidence type="ECO:0000256" key="11">
    <source>
        <dbReference type="ARBA" id="ARBA00023136"/>
    </source>
</evidence>
<dbReference type="InterPro" id="IPR005804">
    <property type="entry name" value="FA_desaturase_dom"/>
</dbReference>
<evidence type="ECO:0000256" key="12">
    <source>
        <dbReference type="SAM" id="Phobius"/>
    </source>
</evidence>
<evidence type="ECO:0000256" key="8">
    <source>
        <dbReference type="ARBA" id="ARBA00023002"/>
    </source>
</evidence>
<evidence type="ECO:0000313" key="14">
    <source>
        <dbReference type="EMBL" id="TDU31748.1"/>
    </source>
</evidence>
<protein>
    <submittedName>
        <fullName evidence="14">Alkane 1-monooxygenase/p-cymene monooxygenase</fullName>
    </submittedName>
</protein>
<feature type="transmembrane region" description="Helical" evidence="12">
    <location>
        <begin position="204"/>
        <end position="224"/>
    </location>
</feature>
<keyword evidence="5 12" id="KW-0812">Transmembrane</keyword>
<evidence type="ECO:0000256" key="2">
    <source>
        <dbReference type="ARBA" id="ARBA00010823"/>
    </source>
</evidence>
<evidence type="ECO:0000256" key="6">
    <source>
        <dbReference type="ARBA" id="ARBA00022723"/>
    </source>
</evidence>
<evidence type="ECO:0000256" key="5">
    <source>
        <dbReference type="ARBA" id="ARBA00022692"/>
    </source>
</evidence>
<dbReference type="GO" id="GO:0046872">
    <property type="term" value="F:metal ion binding"/>
    <property type="evidence" value="ECO:0007669"/>
    <property type="project" value="UniProtKB-KW"/>
</dbReference>
<keyword evidence="11 12" id="KW-0472">Membrane</keyword>
<dbReference type="GO" id="GO:0006629">
    <property type="term" value="P:lipid metabolic process"/>
    <property type="evidence" value="ECO:0007669"/>
    <property type="project" value="InterPro"/>
</dbReference>
<sequence>MTDYLKFWLIPNGLVAAGIAGFVLGGDWVWLGIATFPILAAIDALLPRNMRPRRMTNNFLATAPVWMAAIGSLAIYFFAAHHIANNELTTMQIVGSIASLMWISVVPGGPAAHELWHRRHKASRVLGQISQICMFDGIRDIGHIVGHHIDVCTPEDGDTAPRGQTLYWFALHELYVSFSIGFRLEKRALNKRGLSFWNWRNRTWSWVGVMLVFQGLIFLVGGWAGVALTVTGMLAARLWIESFNYFQHYGLIRVEGSRIGNRHVWNHMSELSRIVSFEITNHAGHHQDSYMPYNKLVPHPEAIPMPSLFTCFFVALIPPLWHRRIIMPALKRWDLEYATAEERTLAREQNKRAGWPDWIGEAGDKAGKAATVGC</sequence>
<evidence type="ECO:0000256" key="4">
    <source>
        <dbReference type="ARBA" id="ARBA00022519"/>
    </source>
</evidence>
<dbReference type="CDD" id="cd03512">
    <property type="entry name" value="Alkane-hydroxylase"/>
    <property type="match status" value="1"/>
</dbReference>
<name>A0A4R7PCJ4_9GAMM</name>
<gene>
    <name evidence="14" type="ORF">DFR24_1129</name>
</gene>
<feature type="domain" description="Fatty acid desaturase" evidence="13">
    <location>
        <begin position="101"/>
        <end position="297"/>
    </location>
</feature>
<comment type="subcellular location">
    <subcellularLocation>
        <location evidence="1">Cell inner membrane</location>
        <topology evidence="1">Multi-pass membrane protein</topology>
    </subcellularLocation>
</comment>
<evidence type="ECO:0000256" key="10">
    <source>
        <dbReference type="ARBA" id="ARBA00023033"/>
    </source>
</evidence>
<keyword evidence="3" id="KW-1003">Cell membrane</keyword>
<feature type="transmembrane region" description="Helical" evidence="12">
    <location>
        <begin position="30"/>
        <end position="47"/>
    </location>
</feature>
<dbReference type="Pfam" id="PF00487">
    <property type="entry name" value="FA_desaturase"/>
    <property type="match status" value="1"/>
</dbReference>
<feature type="transmembrane region" description="Helical" evidence="12">
    <location>
        <begin position="302"/>
        <end position="321"/>
    </location>
</feature>
<keyword evidence="9" id="KW-0408">Iron</keyword>
<accession>A0A4R7PCJ4</accession>
<dbReference type="GO" id="GO:0004497">
    <property type="term" value="F:monooxygenase activity"/>
    <property type="evidence" value="ECO:0007669"/>
    <property type="project" value="UniProtKB-KW"/>
</dbReference>
<comment type="caution">
    <text evidence="14">The sequence shown here is derived from an EMBL/GenBank/DDBJ whole genome shotgun (WGS) entry which is preliminary data.</text>
</comment>
<dbReference type="EMBL" id="SOBT01000008">
    <property type="protein sequence ID" value="TDU31748.1"/>
    <property type="molecule type" value="Genomic_DNA"/>
</dbReference>
<keyword evidence="6" id="KW-0479">Metal-binding</keyword>
<evidence type="ECO:0000256" key="1">
    <source>
        <dbReference type="ARBA" id="ARBA00004429"/>
    </source>
</evidence>
<evidence type="ECO:0000256" key="7">
    <source>
        <dbReference type="ARBA" id="ARBA00022989"/>
    </source>
</evidence>
<dbReference type="GO" id="GO:0005886">
    <property type="term" value="C:plasma membrane"/>
    <property type="evidence" value="ECO:0007669"/>
    <property type="project" value="UniProtKB-SubCell"/>
</dbReference>
<feature type="transmembrane region" description="Helical" evidence="12">
    <location>
        <begin position="7"/>
        <end position="24"/>
    </location>
</feature>
<keyword evidence="10 14" id="KW-0503">Monooxygenase</keyword>
<feature type="transmembrane region" description="Helical" evidence="12">
    <location>
        <begin position="59"/>
        <end position="79"/>
    </location>
</feature>
<dbReference type="PANTHER" id="PTHR38674">
    <property type="entry name" value="ALKANE 1-MONOOXYGENASE 1"/>
    <property type="match status" value="1"/>
</dbReference>
<evidence type="ECO:0000313" key="15">
    <source>
        <dbReference type="Proteomes" id="UP000295341"/>
    </source>
</evidence>
<evidence type="ECO:0000256" key="9">
    <source>
        <dbReference type="ARBA" id="ARBA00023004"/>
    </source>
</evidence>
<comment type="similarity">
    <text evidence="2">Belongs to the fatty acid desaturase type 1 family. AlkB subfamily.</text>
</comment>
<dbReference type="Proteomes" id="UP000295341">
    <property type="component" value="Unassembled WGS sequence"/>
</dbReference>
<keyword evidence="7 12" id="KW-1133">Transmembrane helix</keyword>
<dbReference type="RefSeq" id="WP_162851064.1">
    <property type="nucleotide sequence ID" value="NZ_MWIN01000012.1"/>
</dbReference>
<evidence type="ECO:0000256" key="3">
    <source>
        <dbReference type="ARBA" id="ARBA00022475"/>
    </source>
</evidence>
<proteinExistence type="inferred from homology"/>
<keyword evidence="8" id="KW-0560">Oxidoreductase</keyword>
<dbReference type="PANTHER" id="PTHR38674:SF1">
    <property type="entry name" value="ALKANE 1-MONOOXYGENASE 1"/>
    <property type="match status" value="1"/>
</dbReference>
<keyword evidence="4" id="KW-0997">Cell inner membrane</keyword>
<keyword evidence="15" id="KW-1185">Reference proteome</keyword>
<dbReference type="InterPro" id="IPR033885">
    <property type="entry name" value="AlkB/XylM"/>
</dbReference>
<dbReference type="AlphaFoldDB" id="A0A4R7PCJ4"/>
<reference evidence="14 15" key="1">
    <citation type="submission" date="2019-03" db="EMBL/GenBank/DDBJ databases">
        <title>Genomic Encyclopedia of Type Strains, Phase IV (KMG-IV): sequencing the most valuable type-strain genomes for metagenomic binning, comparative biology and taxonomic classification.</title>
        <authorList>
            <person name="Goeker M."/>
        </authorList>
    </citation>
    <scope>NUCLEOTIDE SEQUENCE [LARGE SCALE GENOMIC DNA]</scope>
    <source>
        <strain evidence="14 15">DSM 26377</strain>
    </source>
</reference>
<evidence type="ECO:0000259" key="13">
    <source>
        <dbReference type="Pfam" id="PF00487"/>
    </source>
</evidence>